<dbReference type="PANTHER" id="PTHR47894">
    <property type="entry name" value="HTH-TYPE TRANSCRIPTIONAL REGULATOR GADX"/>
    <property type="match status" value="1"/>
</dbReference>
<keyword evidence="2" id="KW-0238">DNA-binding</keyword>
<organism evidence="5 6">
    <name type="scientific">Sedimentitalea xiamensis</name>
    <dbReference type="NCBI Taxonomy" id="3050037"/>
    <lineage>
        <taxon>Bacteria</taxon>
        <taxon>Pseudomonadati</taxon>
        <taxon>Pseudomonadota</taxon>
        <taxon>Alphaproteobacteria</taxon>
        <taxon>Rhodobacterales</taxon>
        <taxon>Paracoccaceae</taxon>
        <taxon>Sedimentitalea</taxon>
    </lineage>
</organism>
<protein>
    <submittedName>
        <fullName evidence="5">Helix-turn-helix domain-containing protein</fullName>
    </submittedName>
</protein>
<evidence type="ECO:0000256" key="3">
    <source>
        <dbReference type="ARBA" id="ARBA00023163"/>
    </source>
</evidence>
<keyword evidence="1" id="KW-0805">Transcription regulation</keyword>
<dbReference type="InterPro" id="IPR009057">
    <property type="entry name" value="Homeodomain-like_sf"/>
</dbReference>
<comment type="caution">
    <text evidence="5">The sequence shown here is derived from an EMBL/GenBank/DDBJ whole genome shotgun (WGS) entry which is preliminary data.</text>
</comment>
<dbReference type="Gene3D" id="1.10.10.60">
    <property type="entry name" value="Homeodomain-like"/>
    <property type="match status" value="1"/>
</dbReference>
<dbReference type="SMART" id="SM00342">
    <property type="entry name" value="HTH_ARAC"/>
    <property type="match status" value="1"/>
</dbReference>
<evidence type="ECO:0000256" key="1">
    <source>
        <dbReference type="ARBA" id="ARBA00023015"/>
    </source>
</evidence>
<dbReference type="InterPro" id="IPR018062">
    <property type="entry name" value="HTH_AraC-typ_CS"/>
</dbReference>
<dbReference type="Proteomes" id="UP001227126">
    <property type="component" value="Unassembled WGS sequence"/>
</dbReference>
<dbReference type="Pfam" id="PF12833">
    <property type="entry name" value="HTH_18"/>
    <property type="match status" value="1"/>
</dbReference>
<dbReference type="PANTHER" id="PTHR47894:SF4">
    <property type="entry name" value="HTH-TYPE TRANSCRIPTIONAL REGULATOR GADX"/>
    <property type="match status" value="1"/>
</dbReference>
<keyword evidence="6" id="KW-1185">Reference proteome</keyword>
<dbReference type="SUPFAM" id="SSF46689">
    <property type="entry name" value="Homeodomain-like"/>
    <property type="match status" value="1"/>
</dbReference>
<sequence length="340" mass="36328">MAFSRSIPLIRAAATAPIRRWLSEQGIDPHPLFERSGLAWVPDDSPLLPVPLRGAVRLLVEAARASGPDAPFRIARDRGVFEIGPIGAMGLAGPTVRAGLHNIARNMPRHCTHEIFTVEDCDGFVRVGDGWAANIGDPEARHLVQQYVAALVEGVCRAAGGTTQCISRVVMTPHPVAALNHLHPWLGESIHPAEGGRLELDIPDETADRVMPDHSGAMTGAPADEPWDTIGAGETLAENIGTLVASMLPFAFPSIDSVASAAGVSARTLRRRLKEEGTTLSEVIDRTRAELAIARLSGGTAQSLQGLAQELGYAHQAALTRAVKRWTGRTPRHFKTGSLH</sequence>
<dbReference type="InterPro" id="IPR032687">
    <property type="entry name" value="AraC-type_N"/>
</dbReference>
<name>A0ABT7FFY1_9RHOB</name>
<evidence type="ECO:0000313" key="6">
    <source>
        <dbReference type="Proteomes" id="UP001227126"/>
    </source>
</evidence>
<accession>A0ABT7FFY1</accession>
<proteinExistence type="predicted"/>
<dbReference type="InterPro" id="IPR018060">
    <property type="entry name" value="HTH_AraC"/>
</dbReference>
<dbReference type="RefSeq" id="WP_284485939.1">
    <property type="nucleotide sequence ID" value="NZ_JASNJE010000015.1"/>
</dbReference>
<evidence type="ECO:0000256" key="2">
    <source>
        <dbReference type="ARBA" id="ARBA00023125"/>
    </source>
</evidence>
<keyword evidence="3" id="KW-0804">Transcription</keyword>
<evidence type="ECO:0000313" key="5">
    <source>
        <dbReference type="EMBL" id="MDK3074003.1"/>
    </source>
</evidence>
<dbReference type="PROSITE" id="PS00041">
    <property type="entry name" value="HTH_ARAC_FAMILY_1"/>
    <property type="match status" value="1"/>
</dbReference>
<reference evidence="5 6" key="1">
    <citation type="submission" date="2023-05" db="EMBL/GenBank/DDBJ databases">
        <title>Sedimentitalea sp. nov. JM2-8.</title>
        <authorList>
            <person name="Huang J."/>
        </authorList>
    </citation>
    <scope>NUCLEOTIDE SEQUENCE [LARGE SCALE GENOMIC DNA]</scope>
    <source>
        <strain evidence="5 6">JM2-8</strain>
    </source>
</reference>
<evidence type="ECO:0000259" key="4">
    <source>
        <dbReference type="PROSITE" id="PS01124"/>
    </source>
</evidence>
<feature type="domain" description="HTH araC/xylS-type" evidence="4">
    <location>
        <begin position="238"/>
        <end position="337"/>
    </location>
</feature>
<gene>
    <name evidence="5" type="ORF">QO034_12855</name>
</gene>
<dbReference type="PROSITE" id="PS01124">
    <property type="entry name" value="HTH_ARAC_FAMILY_2"/>
    <property type="match status" value="1"/>
</dbReference>
<dbReference type="Pfam" id="PF12625">
    <property type="entry name" value="Arabinose_bd"/>
    <property type="match status" value="1"/>
</dbReference>
<dbReference type="EMBL" id="JASNJE010000015">
    <property type="protein sequence ID" value="MDK3074003.1"/>
    <property type="molecule type" value="Genomic_DNA"/>
</dbReference>